<comment type="caution">
    <text evidence="2">The sequence shown here is derived from an EMBL/GenBank/DDBJ whole genome shotgun (WGS) entry which is preliminary data.</text>
</comment>
<evidence type="ECO:0000313" key="2">
    <source>
        <dbReference type="EMBL" id="MCY6959954.1"/>
    </source>
</evidence>
<evidence type="ECO:0000313" key="3">
    <source>
        <dbReference type="Proteomes" id="UP001144612"/>
    </source>
</evidence>
<dbReference type="Pfam" id="PF08241">
    <property type="entry name" value="Methyltransf_11"/>
    <property type="match status" value="1"/>
</dbReference>
<accession>A0ABT4DCC1</accession>
<keyword evidence="2" id="KW-0808">Transferase</keyword>
<dbReference type="Proteomes" id="UP001144612">
    <property type="component" value="Unassembled WGS sequence"/>
</dbReference>
<dbReference type="InterPro" id="IPR029063">
    <property type="entry name" value="SAM-dependent_MTases_sf"/>
</dbReference>
<evidence type="ECO:0000259" key="1">
    <source>
        <dbReference type="Pfam" id="PF08241"/>
    </source>
</evidence>
<protein>
    <submittedName>
        <fullName evidence="2">Class I SAM-dependent methyltransferase</fullName>
    </submittedName>
</protein>
<dbReference type="InterPro" id="IPR013216">
    <property type="entry name" value="Methyltransf_11"/>
</dbReference>
<keyword evidence="3" id="KW-1185">Reference proteome</keyword>
<dbReference type="Gene3D" id="3.40.50.150">
    <property type="entry name" value="Vaccinia Virus protein VP39"/>
    <property type="match status" value="1"/>
</dbReference>
<feature type="domain" description="Methyltransferase type 11" evidence="1">
    <location>
        <begin position="22"/>
        <end position="114"/>
    </location>
</feature>
<dbReference type="SUPFAM" id="SSF53335">
    <property type="entry name" value="S-adenosyl-L-methionine-dependent methyltransferases"/>
    <property type="match status" value="1"/>
</dbReference>
<gene>
    <name evidence="2" type="ORF">OW729_15130</name>
</gene>
<dbReference type="GO" id="GO:0008168">
    <property type="term" value="F:methyltransferase activity"/>
    <property type="evidence" value="ECO:0007669"/>
    <property type="project" value="UniProtKB-KW"/>
</dbReference>
<name>A0ABT4DCC1_9CLOT</name>
<dbReference type="GO" id="GO:0032259">
    <property type="term" value="P:methylation"/>
    <property type="evidence" value="ECO:0007669"/>
    <property type="project" value="UniProtKB-KW"/>
</dbReference>
<keyword evidence="2" id="KW-0489">Methyltransferase</keyword>
<dbReference type="CDD" id="cd02440">
    <property type="entry name" value="AdoMet_MTases"/>
    <property type="match status" value="1"/>
</dbReference>
<reference evidence="2" key="1">
    <citation type="submission" date="2022-12" db="EMBL/GenBank/DDBJ databases">
        <title>Clostridium sp. nov., isolated from industrial wastewater.</title>
        <authorList>
            <person name="Jiayan W."/>
        </authorList>
    </citation>
    <scope>NUCLEOTIDE SEQUENCE</scope>
    <source>
        <strain evidence="2">ZC22-4</strain>
    </source>
</reference>
<proteinExistence type="predicted"/>
<sequence>MNLKNLKKIVKLANIQNKCKIIDIGTGTGVMLEYLLDTNPQKIAAIDISENMIAIAKSKYKDNRISFINEDILNFKENGYDFAILYSVYPHFKNKDILFKQISNLLNKNGKIVIAHSESKEKINSVHFRSHTIKNDILSPIEITFKIMSKYFKVGTMIDNEEMYFIDGIKL</sequence>
<dbReference type="EMBL" id="JAPQFJ010000018">
    <property type="protein sequence ID" value="MCY6959954.1"/>
    <property type="molecule type" value="Genomic_DNA"/>
</dbReference>
<dbReference type="PANTHER" id="PTHR43861">
    <property type="entry name" value="TRANS-ACONITATE 2-METHYLTRANSFERASE-RELATED"/>
    <property type="match status" value="1"/>
</dbReference>
<organism evidence="2 3">
    <name type="scientific">Clostridium brassicae</name>
    <dbReference type="NCBI Taxonomy" id="2999072"/>
    <lineage>
        <taxon>Bacteria</taxon>
        <taxon>Bacillati</taxon>
        <taxon>Bacillota</taxon>
        <taxon>Clostridia</taxon>
        <taxon>Eubacteriales</taxon>
        <taxon>Clostridiaceae</taxon>
        <taxon>Clostridium</taxon>
    </lineage>
</organism>
<dbReference type="RefSeq" id="WP_268062463.1">
    <property type="nucleotide sequence ID" value="NZ_JAPQFJ010000018.1"/>
</dbReference>